<dbReference type="GO" id="GO:0000976">
    <property type="term" value="F:transcription cis-regulatory region binding"/>
    <property type="evidence" value="ECO:0007669"/>
    <property type="project" value="UniProtKB-ARBA"/>
</dbReference>
<dbReference type="OrthoDB" id="2188412at2759"/>
<evidence type="ECO:0000256" key="1">
    <source>
        <dbReference type="ARBA" id="ARBA00022723"/>
    </source>
</evidence>
<dbReference type="InterPro" id="IPR050329">
    <property type="entry name" value="GLI_C2H2-zinc-finger"/>
</dbReference>
<proteinExistence type="predicted"/>
<reference evidence="8 9" key="1">
    <citation type="submission" date="2014-04" db="EMBL/GenBank/DDBJ databases">
        <title>A new species of microsporidia sheds light on the evolution of extreme parasitism.</title>
        <authorList>
            <person name="Haag K.L."/>
            <person name="James T.Y."/>
            <person name="Larsson R."/>
            <person name="Schaer T.M."/>
            <person name="Refardt D."/>
            <person name="Pombert J.-F."/>
            <person name="Ebert D."/>
        </authorList>
    </citation>
    <scope>NUCLEOTIDE SEQUENCE [LARGE SCALE GENOMIC DNA]</scope>
    <source>
        <strain evidence="8 9">UGP3</strain>
        <tissue evidence="8">Spores</tissue>
    </source>
</reference>
<dbReference type="FunFam" id="3.30.160.60:FF:000100">
    <property type="entry name" value="Zinc finger 45-like"/>
    <property type="match status" value="1"/>
</dbReference>
<dbReference type="GO" id="GO:0000981">
    <property type="term" value="F:DNA-binding transcription factor activity, RNA polymerase II-specific"/>
    <property type="evidence" value="ECO:0007669"/>
    <property type="project" value="UniProtKB-ARBA"/>
</dbReference>
<evidence type="ECO:0000256" key="4">
    <source>
        <dbReference type="ARBA" id="ARBA00022833"/>
    </source>
</evidence>
<dbReference type="VEuPathDB" id="MicrosporidiaDB:DI09_104p20"/>
<dbReference type="GO" id="GO:0008270">
    <property type="term" value="F:zinc ion binding"/>
    <property type="evidence" value="ECO:0007669"/>
    <property type="project" value="UniProtKB-KW"/>
</dbReference>
<keyword evidence="3 5" id="KW-0863">Zinc-finger</keyword>
<dbReference type="InterPro" id="IPR056436">
    <property type="entry name" value="Znf-C2H2_ZIC1-5/GLI1-3-like"/>
</dbReference>
<protein>
    <recommendedName>
        <fullName evidence="7">C2H2-type domain-containing protein</fullName>
    </recommendedName>
</protein>
<keyword evidence="4" id="KW-0862">Zinc</keyword>
<name>A0A098VWA2_9MICR</name>
<evidence type="ECO:0000313" key="8">
    <source>
        <dbReference type="EMBL" id="KGG53195.1"/>
    </source>
</evidence>
<dbReference type="PANTHER" id="PTHR19818">
    <property type="entry name" value="ZINC FINGER PROTEIN ZIC AND GLI"/>
    <property type="match status" value="1"/>
</dbReference>
<dbReference type="PROSITE" id="PS50157">
    <property type="entry name" value="ZINC_FINGER_C2H2_2"/>
    <property type="match status" value="1"/>
</dbReference>
<feature type="domain" description="C2H2-type" evidence="7">
    <location>
        <begin position="145"/>
        <end position="172"/>
    </location>
</feature>
<evidence type="ECO:0000256" key="5">
    <source>
        <dbReference type="PROSITE-ProRule" id="PRU00042"/>
    </source>
</evidence>
<evidence type="ECO:0000259" key="7">
    <source>
        <dbReference type="PROSITE" id="PS50157"/>
    </source>
</evidence>
<dbReference type="PROSITE" id="PS00028">
    <property type="entry name" value="ZINC_FINGER_C2H2_1"/>
    <property type="match status" value="1"/>
</dbReference>
<keyword evidence="1" id="KW-0479">Metal-binding</keyword>
<dbReference type="AlphaFoldDB" id="A0A098VWA2"/>
<evidence type="ECO:0000256" key="3">
    <source>
        <dbReference type="ARBA" id="ARBA00022771"/>
    </source>
</evidence>
<dbReference type="Pfam" id="PF23561">
    <property type="entry name" value="zf-C2H2_15"/>
    <property type="match status" value="1"/>
</dbReference>
<evidence type="ECO:0000256" key="6">
    <source>
        <dbReference type="SAM" id="MobiDB-lite"/>
    </source>
</evidence>
<gene>
    <name evidence="8" type="ORF">DI09_104p20</name>
</gene>
<sequence>MASSSPASFISTRLKEEFQGLNSSDGPLSGEEDYEWDELDALGELATLSESHRQSIINTEISKEDDLETDPVPVCQWNLCGIQLSDLKELVTHISEDHVQRSTGAKADVTPWACEWEGCPRKSIPHSSRNALISHMRGHTGEKPFSCPKCPKRFPRADAMQKHIRNHHHQQPLPLPSTSTSKSGSKKSATKKNFADSSSKAPASSSPLAPMDPISVSYPASNDAVSSISFEAPSSSIPSELSPQKLQEIGTWLESVFDGMPLFTVRANHETAEGQFDEKDGDCASNGRNLSLLQVSYNSEDINDLDKRLLAQYYVSMQERHFLLFELQQMHAKATTLAAQITECRGALDRWGKQNAHLSSP</sequence>
<dbReference type="GeneID" id="25257913"/>
<evidence type="ECO:0000313" key="9">
    <source>
        <dbReference type="Proteomes" id="UP000029725"/>
    </source>
</evidence>
<dbReference type="EMBL" id="JMKJ01000005">
    <property type="protein sequence ID" value="KGG53195.1"/>
    <property type="molecule type" value="Genomic_DNA"/>
</dbReference>
<dbReference type="SMART" id="SM00355">
    <property type="entry name" value="ZnF_C2H2"/>
    <property type="match status" value="3"/>
</dbReference>
<dbReference type="Proteomes" id="UP000029725">
    <property type="component" value="Unassembled WGS sequence"/>
</dbReference>
<keyword evidence="2" id="KW-0677">Repeat</keyword>
<accession>A0A098VWA2</accession>
<feature type="region of interest" description="Disordered" evidence="6">
    <location>
        <begin position="164"/>
        <end position="209"/>
    </location>
</feature>
<organism evidence="8 9">
    <name type="scientific">Mitosporidium daphniae</name>
    <dbReference type="NCBI Taxonomy" id="1485682"/>
    <lineage>
        <taxon>Eukaryota</taxon>
        <taxon>Fungi</taxon>
        <taxon>Fungi incertae sedis</taxon>
        <taxon>Microsporidia</taxon>
        <taxon>Mitosporidium</taxon>
    </lineage>
</organism>
<evidence type="ECO:0000256" key="2">
    <source>
        <dbReference type="ARBA" id="ARBA00022737"/>
    </source>
</evidence>
<feature type="compositionally biased region" description="Low complexity" evidence="6">
    <location>
        <begin position="191"/>
        <end position="209"/>
    </location>
</feature>
<dbReference type="Gene3D" id="3.30.160.60">
    <property type="entry name" value="Classic Zinc Finger"/>
    <property type="match status" value="3"/>
</dbReference>
<dbReference type="SUPFAM" id="SSF57667">
    <property type="entry name" value="beta-beta-alpha zinc fingers"/>
    <property type="match status" value="2"/>
</dbReference>
<dbReference type="RefSeq" id="XP_013239633.1">
    <property type="nucleotide sequence ID" value="XM_013384179.1"/>
</dbReference>
<comment type="caution">
    <text evidence="8">The sequence shown here is derived from an EMBL/GenBank/DDBJ whole genome shotgun (WGS) entry which is preliminary data.</text>
</comment>
<dbReference type="Pfam" id="PF00096">
    <property type="entry name" value="zf-C2H2"/>
    <property type="match status" value="1"/>
</dbReference>
<keyword evidence="9" id="KW-1185">Reference proteome</keyword>
<dbReference type="HOGENOM" id="CLU_767443_0_0_1"/>
<dbReference type="PANTHER" id="PTHR19818:SF137">
    <property type="entry name" value="INO80 COMPLEX SUBUNIT 1"/>
    <property type="match status" value="1"/>
</dbReference>
<dbReference type="InterPro" id="IPR013087">
    <property type="entry name" value="Znf_C2H2_type"/>
</dbReference>
<dbReference type="GO" id="GO:0045944">
    <property type="term" value="P:positive regulation of transcription by RNA polymerase II"/>
    <property type="evidence" value="ECO:0007669"/>
    <property type="project" value="UniProtKB-ARBA"/>
</dbReference>
<dbReference type="InterPro" id="IPR036236">
    <property type="entry name" value="Znf_C2H2_sf"/>
</dbReference>
<dbReference type="GO" id="GO:0005634">
    <property type="term" value="C:nucleus"/>
    <property type="evidence" value="ECO:0007669"/>
    <property type="project" value="UniProtKB-ARBA"/>
</dbReference>